<accession>A0AAE0Y1Y5</accession>
<dbReference type="EMBL" id="JAWDGP010007099">
    <property type="protein sequence ID" value="KAK3729982.1"/>
    <property type="molecule type" value="Genomic_DNA"/>
</dbReference>
<reference evidence="1" key="1">
    <citation type="journal article" date="2023" name="G3 (Bethesda)">
        <title>A reference genome for the long-term kleptoplast-retaining sea slug Elysia crispata morphotype clarki.</title>
        <authorList>
            <person name="Eastman K.E."/>
            <person name="Pendleton A.L."/>
            <person name="Shaikh M.A."/>
            <person name="Suttiyut T."/>
            <person name="Ogas R."/>
            <person name="Tomko P."/>
            <person name="Gavelis G."/>
            <person name="Widhalm J.R."/>
            <person name="Wisecaver J.H."/>
        </authorList>
    </citation>
    <scope>NUCLEOTIDE SEQUENCE</scope>
    <source>
        <strain evidence="1">ECLA1</strain>
    </source>
</reference>
<dbReference type="AlphaFoldDB" id="A0AAE0Y1Y5"/>
<gene>
    <name evidence="1" type="ORF">RRG08_051952</name>
</gene>
<evidence type="ECO:0000313" key="1">
    <source>
        <dbReference type="EMBL" id="KAK3729982.1"/>
    </source>
</evidence>
<comment type="caution">
    <text evidence="1">The sequence shown here is derived from an EMBL/GenBank/DDBJ whole genome shotgun (WGS) entry which is preliminary data.</text>
</comment>
<sequence length="81" mass="8783">MPVNSQPLGDNAFHSSWPGFGERKVFMSYGPLAKLLAPLVAGRIGDAESQPGKMLPVPVKEVGYRLTQVQARSARTSGWSR</sequence>
<proteinExistence type="predicted"/>
<dbReference type="Proteomes" id="UP001283361">
    <property type="component" value="Unassembled WGS sequence"/>
</dbReference>
<name>A0AAE0Y1Y5_9GAST</name>
<keyword evidence="2" id="KW-1185">Reference proteome</keyword>
<protein>
    <submittedName>
        <fullName evidence="1">Uncharacterized protein</fullName>
    </submittedName>
</protein>
<organism evidence="1 2">
    <name type="scientific">Elysia crispata</name>
    <name type="common">lettuce slug</name>
    <dbReference type="NCBI Taxonomy" id="231223"/>
    <lineage>
        <taxon>Eukaryota</taxon>
        <taxon>Metazoa</taxon>
        <taxon>Spiralia</taxon>
        <taxon>Lophotrochozoa</taxon>
        <taxon>Mollusca</taxon>
        <taxon>Gastropoda</taxon>
        <taxon>Heterobranchia</taxon>
        <taxon>Euthyneura</taxon>
        <taxon>Panpulmonata</taxon>
        <taxon>Sacoglossa</taxon>
        <taxon>Placobranchoidea</taxon>
        <taxon>Plakobranchidae</taxon>
        <taxon>Elysia</taxon>
    </lineage>
</organism>
<evidence type="ECO:0000313" key="2">
    <source>
        <dbReference type="Proteomes" id="UP001283361"/>
    </source>
</evidence>